<feature type="domain" description="HTH cro/C1-type" evidence="1">
    <location>
        <begin position="18"/>
        <end position="72"/>
    </location>
</feature>
<dbReference type="Pfam" id="PF19054">
    <property type="entry name" value="DUF5753"/>
    <property type="match status" value="1"/>
</dbReference>
<accession>A0A5C4JJV9</accession>
<comment type="caution">
    <text evidence="2">The sequence shown here is derived from an EMBL/GenBank/DDBJ whole genome shotgun (WGS) entry which is preliminary data.</text>
</comment>
<dbReference type="CDD" id="cd00093">
    <property type="entry name" value="HTH_XRE"/>
    <property type="match status" value="1"/>
</dbReference>
<dbReference type="PROSITE" id="PS50943">
    <property type="entry name" value="HTH_CROC1"/>
    <property type="match status" value="1"/>
</dbReference>
<name>A0A5C4JJV9_9ACTN</name>
<evidence type="ECO:0000313" key="3">
    <source>
        <dbReference type="Proteomes" id="UP000309174"/>
    </source>
</evidence>
<keyword evidence="3" id="KW-1185">Reference proteome</keyword>
<dbReference type="OrthoDB" id="5177725at2"/>
<evidence type="ECO:0000313" key="2">
    <source>
        <dbReference type="EMBL" id="TMR07136.1"/>
    </source>
</evidence>
<evidence type="ECO:0000259" key="1">
    <source>
        <dbReference type="PROSITE" id="PS50943"/>
    </source>
</evidence>
<dbReference type="GO" id="GO:0003677">
    <property type="term" value="F:DNA binding"/>
    <property type="evidence" value="ECO:0007669"/>
    <property type="project" value="InterPro"/>
</dbReference>
<dbReference type="InterPro" id="IPR043917">
    <property type="entry name" value="DUF5753"/>
</dbReference>
<dbReference type="Proteomes" id="UP000309174">
    <property type="component" value="Unassembled WGS sequence"/>
</dbReference>
<proteinExistence type="predicted"/>
<sequence length="291" mass="33462">MSTSRGPSVRQRRLAAELRRLRERKGFTGDEVAERLTWSTAKVSRIENARTGAKISDVRRLLDLYDIDGARFDDLISLAHDAAERGWWEEYRDLPSPLADFIALESEAGTIRQWESLSVPGLLQTEAYAQHVIEGYHAISTMPPQEIRRRVDVRMTRQRILHRTQPTELLVVLDEAVLTRRVGNSQVMHEQLDYMLATCELPNVTLQLLPLDAAHAVMAESFTLLEFPAAHEVTFPDIVHTESITISHFVDESETYMYRLAHNSLVKHALSPVETRQRILEVRNSWWRVDE</sequence>
<gene>
    <name evidence="2" type="ORF">ETD83_01570</name>
</gene>
<dbReference type="Gene3D" id="1.10.260.40">
    <property type="entry name" value="lambda repressor-like DNA-binding domains"/>
    <property type="match status" value="1"/>
</dbReference>
<dbReference type="InterPro" id="IPR001387">
    <property type="entry name" value="Cro/C1-type_HTH"/>
</dbReference>
<dbReference type="InterPro" id="IPR010982">
    <property type="entry name" value="Lambda_DNA-bd_dom_sf"/>
</dbReference>
<reference evidence="2 3" key="1">
    <citation type="submission" date="2019-05" db="EMBL/GenBank/DDBJ databases">
        <title>Draft genome sequence of Actinomadura sp. 14C53.</title>
        <authorList>
            <person name="Saricaoglu S."/>
            <person name="Isik K."/>
        </authorList>
    </citation>
    <scope>NUCLEOTIDE SEQUENCE [LARGE SCALE GENOMIC DNA]</scope>
    <source>
        <strain evidence="2 3">14C53</strain>
    </source>
</reference>
<dbReference type="AlphaFoldDB" id="A0A5C4JJV9"/>
<protein>
    <submittedName>
        <fullName evidence="2">Helix-turn-helix domain-containing protein</fullName>
    </submittedName>
</protein>
<dbReference type="Pfam" id="PF13560">
    <property type="entry name" value="HTH_31"/>
    <property type="match status" value="1"/>
</dbReference>
<organism evidence="2 3">
    <name type="scientific">Actinomadura soli</name>
    <dbReference type="NCBI Taxonomy" id="2508997"/>
    <lineage>
        <taxon>Bacteria</taxon>
        <taxon>Bacillati</taxon>
        <taxon>Actinomycetota</taxon>
        <taxon>Actinomycetes</taxon>
        <taxon>Streptosporangiales</taxon>
        <taxon>Thermomonosporaceae</taxon>
        <taxon>Actinomadura</taxon>
    </lineage>
</organism>
<dbReference type="RefSeq" id="WP_138643235.1">
    <property type="nucleotide sequence ID" value="NZ_VCKW01000004.1"/>
</dbReference>
<dbReference type="SMART" id="SM00530">
    <property type="entry name" value="HTH_XRE"/>
    <property type="match status" value="1"/>
</dbReference>
<dbReference type="SUPFAM" id="SSF47413">
    <property type="entry name" value="lambda repressor-like DNA-binding domains"/>
    <property type="match status" value="1"/>
</dbReference>
<dbReference type="EMBL" id="VCKW01000004">
    <property type="protein sequence ID" value="TMR07136.1"/>
    <property type="molecule type" value="Genomic_DNA"/>
</dbReference>